<dbReference type="Proteomes" id="UP000190831">
    <property type="component" value="Chromosome H"/>
</dbReference>
<evidence type="ECO:0000313" key="3">
    <source>
        <dbReference type="EMBL" id="SCW03987.1"/>
    </source>
</evidence>
<reference evidence="3 4" key="1">
    <citation type="submission" date="2016-03" db="EMBL/GenBank/DDBJ databases">
        <authorList>
            <person name="Devillers H."/>
        </authorList>
    </citation>
    <scope>NUCLEOTIDE SEQUENCE [LARGE SCALE GENOMIC DNA]</scope>
    <source>
        <strain evidence="3">CBS 6772</strain>
    </source>
</reference>
<keyword evidence="4" id="KW-1185">Reference proteome</keyword>
<feature type="transmembrane region" description="Helical" evidence="2">
    <location>
        <begin position="320"/>
        <end position="338"/>
    </location>
</feature>
<proteinExistence type="predicted"/>
<dbReference type="AlphaFoldDB" id="A0A1G4MJC7"/>
<keyword evidence="2" id="KW-1133">Transmembrane helix</keyword>
<keyword evidence="2" id="KW-0472">Membrane</keyword>
<sequence>MTPLSNHDSYLPSYESRIVSESRVARINELYNKTKKKYHEHRDSVISNNSTSVQDVGLEDHCHPLSNVPNPDDAHILAQGPPTVTIKAEPPSNPFHPPVHENKTSPEENYEEELQFTPKLRSKKSIISFRSSRHSTPLSHGKSTAREDRSFGVVQEPLFFNTDNKRRVMSRRDRLKELKGKLGNPVPLDYLNQDGPADVSSLLERRQEIENRWKRILSSDKGLNHQKLQNISHAYESRNNSLVFSDGDIVADSSVVHNNDIPNSSNNKLDDISEEVEKNHLSISIDQITDIREGIRNNSERLDKVIELLGEKNSNNRREVVFWGICIIILILLNIYVYKL</sequence>
<feature type="region of interest" description="Disordered" evidence="1">
    <location>
        <begin position="90"/>
        <end position="109"/>
    </location>
</feature>
<organism evidence="3 4">
    <name type="scientific">Lachancea fermentati</name>
    <name type="common">Zygosaccharomyces fermentati</name>
    <dbReference type="NCBI Taxonomy" id="4955"/>
    <lineage>
        <taxon>Eukaryota</taxon>
        <taxon>Fungi</taxon>
        <taxon>Dikarya</taxon>
        <taxon>Ascomycota</taxon>
        <taxon>Saccharomycotina</taxon>
        <taxon>Saccharomycetes</taxon>
        <taxon>Saccharomycetales</taxon>
        <taxon>Saccharomycetaceae</taxon>
        <taxon>Lachancea</taxon>
    </lineage>
</organism>
<evidence type="ECO:0000256" key="2">
    <source>
        <dbReference type="SAM" id="Phobius"/>
    </source>
</evidence>
<protein>
    <submittedName>
        <fullName evidence="3">LAFE_0H03422g1_1</fullName>
    </submittedName>
</protein>
<dbReference type="OMA" id="LIESKWH"/>
<evidence type="ECO:0000256" key="1">
    <source>
        <dbReference type="SAM" id="MobiDB-lite"/>
    </source>
</evidence>
<keyword evidence="2" id="KW-0812">Transmembrane</keyword>
<accession>A0A1G4MJC7</accession>
<dbReference type="OrthoDB" id="4053921at2759"/>
<dbReference type="EMBL" id="LT598491">
    <property type="protein sequence ID" value="SCW03987.1"/>
    <property type="molecule type" value="Genomic_DNA"/>
</dbReference>
<name>A0A1G4MJC7_LACFM</name>
<gene>
    <name evidence="3" type="ORF">LAFE_0H03422G</name>
</gene>
<dbReference type="STRING" id="4955.A0A1G4MJC7"/>
<evidence type="ECO:0000313" key="4">
    <source>
        <dbReference type="Proteomes" id="UP000190831"/>
    </source>
</evidence>